<evidence type="ECO:0000256" key="4">
    <source>
        <dbReference type="ARBA" id="ARBA00022692"/>
    </source>
</evidence>
<keyword evidence="10" id="KW-1185">Reference proteome</keyword>
<evidence type="ECO:0000313" key="9">
    <source>
        <dbReference type="EMBL" id="GGR03554.1"/>
    </source>
</evidence>
<keyword evidence="3" id="KW-1003">Cell membrane</keyword>
<dbReference type="Gene3D" id="1.10.3720.10">
    <property type="entry name" value="MetI-like"/>
    <property type="match status" value="1"/>
</dbReference>
<dbReference type="InterPro" id="IPR035906">
    <property type="entry name" value="MetI-like_sf"/>
</dbReference>
<evidence type="ECO:0000256" key="2">
    <source>
        <dbReference type="ARBA" id="ARBA00022448"/>
    </source>
</evidence>
<evidence type="ECO:0000256" key="7">
    <source>
        <dbReference type="RuleBase" id="RU363032"/>
    </source>
</evidence>
<dbReference type="Pfam" id="PF00528">
    <property type="entry name" value="BPD_transp_1"/>
    <property type="match status" value="1"/>
</dbReference>
<keyword evidence="5 7" id="KW-1133">Transmembrane helix</keyword>
<dbReference type="GO" id="GO:0005886">
    <property type="term" value="C:plasma membrane"/>
    <property type="evidence" value="ECO:0007669"/>
    <property type="project" value="UniProtKB-SubCell"/>
</dbReference>
<dbReference type="PROSITE" id="PS50928">
    <property type="entry name" value="ABC_TM1"/>
    <property type="match status" value="1"/>
</dbReference>
<dbReference type="InterPro" id="IPR050901">
    <property type="entry name" value="BP-dep_ABC_trans_perm"/>
</dbReference>
<evidence type="ECO:0000256" key="1">
    <source>
        <dbReference type="ARBA" id="ARBA00004651"/>
    </source>
</evidence>
<dbReference type="PANTHER" id="PTHR32243:SF18">
    <property type="entry name" value="INNER MEMBRANE ABC TRANSPORTER PERMEASE PROTEIN YCJP"/>
    <property type="match status" value="1"/>
</dbReference>
<reference evidence="9" key="1">
    <citation type="journal article" date="2014" name="Int. J. Syst. Evol. Microbiol.">
        <title>Complete genome sequence of Corynebacterium casei LMG S-19264T (=DSM 44701T), isolated from a smear-ripened cheese.</title>
        <authorList>
            <consortium name="US DOE Joint Genome Institute (JGI-PGF)"/>
            <person name="Walter F."/>
            <person name="Albersmeier A."/>
            <person name="Kalinowski J."/>
            <person name="Ruckert C."/>
        </authorList>
    </citation>
    <scope>NUCLEOTIDE SEQUENCE</scope>
    <source>
        <strain evidence="9">JCM 31311</strain>
    </source>
</reference>
<dbReference type="AlphaFoldDB" id="A0A918C3C5"/>
<dbReference type="PANTHER" id="PTHR32243">
    <property type="entry name" value="MALTOSE TRANSPORT SYSTEM PERMEASE-RELATED"/>
    <property type="match status" value="1"/>
</dbReference>
<sequence>MTTLDTLPTSTPKRVPLRRRLEDGAGTLATLAVIFFVMFPLVWMVLTAFKTEVDAFSTKVFFQPTLDNFRAIFSEPTSLGSHIWISALVACLTVAITVPLGAAAAYVLARHRFRGRESLSLIILITQFIPAVVVAIPFFTLFRSAGLIDTPIALVIIYLSFTLPYAIWMLRGFFDALPVEVEEASFIDGCNELQTLRLVTFPLVMPGILVSAVFAFISAWNEYFFALILTRQNSLTLPIAIQSISGPRGPEWQQLAAAGLIVMVPIMVMSLFIRKYFVEGITVGAVK</sequence>
<evidence type="ECO:0000256" key="5">
    <source>
        <dbReference type="ARBA" id="ARBA00022989"/>
    </source>
</evidence>
<feature type="transmembrane region" description="Helical" evidence="7">
    <location>
        <begin position="83"/>
        <end position="109"/>
    </location>
</feature>
<evidence type="ECO:0000256" key="6">
    <source>
        <dbReference type="ARBA" id="ARBA00023136"/>
    </source>
</evidence>
<comment type="subcellular location">
    <subcellularLocation>
        <location evidence="1 7">Cell membrane</location>
        <topology evidence="1 7">Multi-pass membrane protein</topology>
    </subcellularLocation>
</comment>
<feature type="transmembrane region" description="Helical" evidence="7">
    <location>
        <begin position="152"/>
        <end position="174"/>
    </location>
</feature>
<name>A0A918C3C5_9DEIO</name>
<keyword evidence="2 7" id="KW-0813">Transport</keyword>
<dbReference type="GO" id="GO:0055085">
    <property type="term" value="P:transmembrane transport"/>
    <property type="evidence" value="ECO:0007669"/>
    <property type="project" value="InterPro"/>
</dbReference>
<feature type="transmembrane region" description="Helical" evidence="7">
    <location>
        <begin position="255"/>
        <end position="273"/>
    </location>
</feature>
<organism evidence="9 10">
    <name type="scientific">Deinococcus ruber</name>
    <dbReference type="NCBI Taxonomy" id="1848197"/>
    <lineage>
        <taxon>Bacteria</taxon>
        <taxon>Thermotogati</taxon>
        <taxon>Deinococcota</taxon>
        <taxon>Deinococci</taxon>
        <taxon>Deinococcales</taxon>
        <taxon>Deinococcaceae</taxon>
        <taxon>Deinococcus</taxon>
    </lineage>
</organism>
<evidence type="ECO:0000256" key="3">
    <source>
        <dbReference type="ARBA" id="ARBA00022475"/>
    </source>
</evidence>
<feature type="transmembrane region" description="Helical" evidence="7">
    <location>
        <begin position="195"/>
        <end position="220"/>
    </location>
</feature>
<dbReference type="Proteomes" id="UP000603865">
    <property type="component" value="Unassembled WGS sequence"/>
</dbReference>
<gene>
    <name evidence="9" type="ORF">GCM10008957_15560</name>
</gene>
<evidence type="ECO:0000313" key="10">
    <source>
        <dbReference type="Proteomes" id="UP000603865"/>
    </source>
</evidence>
<comment type="caution">
    <text evidence="9">The sequence shown here is derived from an EMBL/GenBank/DDBJ whole genome shotgun (WGS) entry which is preliminary data.</text>
</comment>
<comment type="similarity">
    <text evidence="7">Belongs to the binding-protein-dependent transport system permease family.</text>
</comment>
<evidence type="ECO:0000259" key="8">
    <source>
        <dbReference type="PROSITE" id="PS50928"/>
    </source>
</evidence>
<accession>A0A918C3C5</accession>
<protein>
    <submittedName>
        <fullName evidence="9">ABC transporter permease</fullName>
    </submittedName>
</protein>
<dbReference type="SUPFAM" id="SSF161098">
    <property type="entry name" value="MetI-like"/>
    <property type="match status" value="1"/>
</dbReference>
<keyword evidence="6 7" id="KW-0472">Membrane</keyword>
<dbReference type="RefSeq" id="WP_189089068.1">
    <property type="nucleotide sequence ID" value="NZ_BMQL01000006.1"/>
</dbReference>
<feature type="transmembrane region" description="Helical" evidence="7">
    <location>
        <begin position="121"/>
        <end position="140"/>
    </location>
</feature>
<proteinExistence type="inferred from homology"/>
<dbReference type="InterPro" id="IPR000515">
    <property type="entry name" value="MetI-like"/>
</dbReference>
<feature type="domain" description="ABC transmembrane type-1" evidence="8">
    <location>
        <begin position="83"/>
        <end position="273"/>
    </location>
</feature>
<dbReference type="CDD" id="cd06261">
    <property type="entry name" value="TM_PBP2"/>
    <property type="match status" value="1"/>
</dbReference>
<feature type="transmembrane region" description="Helical" evidence="7">
    <location>
        <begin position="28"/>
        <end position="49"/>
    </location>
</feature>
<reference evidence="9" key="2">
    <citation type="submission" date="2020-09" db="EMBL/GenBank/DDBJ databases">
        <authorList>
            <person name="Sun Q."/>
            <person name="Ohkuma M."/>
        </authorList>
    </citation>
    <scope>NUCLEOTIDE SEQUENCE</scope>
    <source>
        <strain evidence="9">JCM 31311</strain>
    </source>
</reference>
<dbReference type="EMBL" id="BMQL01000006">
    <property type="protein sequence ID" value="GGR03554.1"/>
    <property type="molecule type" value="Genomic_DNA"/>
</dbReference>
<keyword evidence="4 7" id="KW-0812">Transmembrane</keyword>